<keyword evidence="14" id="KW-1185">Reference proteome</keyword>
<name>A0ABN8NFC2_9CNID</name>
<sequence length="708" mass="78941">MATKPAVWTICVSLCLVLFHAAAGDKVAQKIYQDLYGIKPCVILTNATHQIGCTSSMYGHVGVLHYIENETDVDWIIENGIHAPYIPLFRSDLFDLRLLKRLKDKNKISGALAIAVPSGKYRYTPENGSSPDYACPNNRFGAYNGDKDYANCRKVKWNKDGTGMSFKYYDIPMFALTDEKEVTDLVECYQKHNSQAKPDYPLCAVELKDFMYAAKDTPTCIRKTKMPNPTGSEFCQSLGDQNVWGTLYPIKEPLAEKEVVMVAAKLDSSSFFHDLTPGVENDGTGIIVLLAAAKLLGDMKRNGSFPAPKNPIMFTLFNGESWDYIGSSRMVYDMVRNKFPSDDQTWKVGRSKKKNFTMETSNIKYFIEVNQVGLIDDDGPLWVHSDPVSIKNTGSQVKDLLKAFQNAGRLYGLNVSEPDTTQPLPPASFQRFLRSDKKIPGVVLTDHKEHYSNKFYNSHFDDLYQVGGNFSKENDTVYLLNDFTKKLAKIAATLARTLYILANDSQPPEYEINADNDTEAVIGHLAYCFFVRANCPLYREVFSSKSWNSLKDYTEPFPRYVSVSSSDNIFTSAIYYLLLYFTGDRSPFKSGECSGSVDEGIVNASMQGKDFKSSGLCVTGAVYLSPAVSPAFVLEKYDSTEYSTWAESTWGDDLTVRLFLVGSPQLEGATLAAGLIITLFSFGLVYLINKKASVLFTPNSPLDADVDS</sequence>
<keyword evidence="6" id="KW-0914">Notch signaling pathway</keyword>
<evidence type="ECO:0000256" key="1">
    <source>
        <dbReference type="ARBA" id="ARBA00004479"/>
    </source>
</evidence>
<evidence type="ECO:0000313" key="13">
    <source>
        <dbReference type="EMBL" id="CAH3105215.1"/>
    </source>
</evidence>
<reference evidence="13 14" key="1">
    <citation type="submission" date="2022-05" db="EMBL/GenBank/DDBJ databases">
        <authorList>
            <consortium name="Genoscope - CEA"/>
            <person name="William W."/>
        </authorList>
    </citation>
    <scope>NUCLEOTIDE SEQUENCE [LARGE SCALE GENOMIC DNA]</scope>
</reference>
<comment type="similarity">
    <text evidence="2">Belongs to the nicastrin family.</text>
</comment>
<keyword evidence="5 11" id="KW-0732">Signal</keyword>
<dbReference type="PANTHER" id="PTHR21092">
    <property type="entry name" value="NICASTRIN"/>
    <property type="match status" value="1"/>
</dbReference>
<gene>
    <name evidence="13" type="ORF">PLOB_00012396</name>
</gene>
<dbReference type="EMBL" id="CALNXK010000017">
    <property type="protein sequence ID" value="CAH3105215.1"/>
    <property type="molecule type" value="Genomic_DNA"/>
</dbReference>
<dbReference type="SUPFAM" id="SSF53187">
    <property type="entry name" value="Zn-dependent exopeptidases"/>
    <property type="match status" value="1"/>
</dbReference>
<evidence type="ECO:0000256" key="6">
    <source>
        <dbReference type="ARBA" id="ARBA00022976"/>
    </source>
</evidence>
<dbReference type="Proteomes" id="UP001159405">
    <property type="component" value="Unassembled WGS sequence"/>
</dbReference>
<evidence type="ECO:0000256" key="5">
    <source>
        <dbReference type="ARBA" id="ARBA00022729"/>
    </source>
</evidence>
<proteinExistence type="inferred from homology"/>
<evidence type="ECO:0000256" key="4">
    <source>
        <dbReference type="ARBA" id="ARBA00022692"/>
    </source>
</evidence>
<feature type="signal peptide" evidence="11">
    <location>
        <begin position="1"/>
        <end position="24"/>
    </location>
</feature>
<dbReference type="InterPro" id="IPR008710">
    <property type="entry name" value="Nicastrin"/>
</dbReference>
<feature type="chain" id="PRO_5046373826" description="Nicastrin" evidence="11">
    <location>
        <begin position="25"/>
        <end position="708"/>
    </location>
</feature>
<evidence type="ECO:0000256" key="7">
    <source>
        <dbReference type="ARBA" id="ARBA00022989"/>
    </source>
</evidence>
<accession>A0ABN8NFC2</accession>
<keyword evidence="8 10" id="KW-0472">Membrane</keyword>
<organism evidence="13 14">
    <name type="scientific">Porites lobata</name>
    <dbReference type="NCBI Taxonomy" id="104759"/>
    <lineage>
        <taxon>Eukaryota</taxon>
        <taxon>Metazoa</taxon>
        <taxon>Cnidaria</taxon>
        <taxon>Anthozoa</taxon>
        <taxon>Hexacorallia</taxon>
        <taxon>Scleractinia</taxon>
        <taxon>Fungiina</taxon>
        <taxon>Poritidae</taxon>
        <taxon>Porites</taxon>
    </lineage>
</organism>
<dbReference type="Gene3D" id="3.40.630.10">
    <property type="entry name" value="Zn peptidases"/>
    <property type="match status" value="1"/>
</dbReference>
<comment type="subcellular location">
    <subcellularLocation>
        <location evidence="1">Membrane</location>
        <topology evidence="1">Single-pass type I membrane protein</topology>
    </subcellularLocation>
</comment>
<evidence type="ECO:0000256" key="8">
    <source>
        <dbReference type="ARBA" id="ARBA00023136"/>
    </source>
</evidence>
<feature type="domain" description="Nicastrin small lobe" evidence="12">
    <location>
        <begin position="40"/>
        <end position="213"/>
    </location>
</feature>
<comment type="caution">
    <text evidence="13">The sequence shown here is derived from an EMBL/GenBank/DDBJ whole genome shotgun (WGS) entry which is preliminary data.</text>
</comment>
<keyword evidence="9" id="KW-0325">Glycoprotein</keyword>
<feature type="transmembrane region" description="Helical" evidence="10">
    <location>
        <begin position="668"/>
        <end position="688"/>
    </location>
</feature>
<evidence type="ECO:0000256" key="2">
    <source>
        <dbReference type="ARBA" id="ARBA00007717"/>
    </source>
</evidence>
<evidence type="ECO:0000256" key="11">
    <source>
        <dbReference type="SAM" id="SignalP"/>
    </source>
</evidence>
<evidence type="ECO:0000256" key="3">
    <source>
        <dbReference type="ARBA" id="ARBA00015303"/>
    </source>
</evidence>
<evidence type="ECO:0000259" key="12">
    <source>
        <dbReference type="Pfam" id="PF18266"/>
    </source>
</evidence>
<evidence type="ECO:0000256" key="9">
    <source>
        <dbReference type="ARBA" id="ARBA00023180"/>
    </source>
</evidence>
<keyword evidence="7 10" id="KW-1133">Transmembrane helix</keyword>
<evidence type="ECO:0000313" key="14">
    <source>
        <dbReference type="Proteomes" id="UP001159405"/>
    </source>
</evidence>
<dbReference type="PANTHER" id="PTHR21092:SF0">
    <property type="entry name" value="NICASTRIN"/>
    <property type="match status" value="1"/>
</dbReference>
<dbReference type="Pfam" id="PF05450">
    <property type="entry name" value="Nicastrin"/>
    <property type="match status" value="1"/>
</dbReference>
<dbReference type="InterPro" id="IPR041084">
    <property type="entry name" value="Ncstrn_small"/>
</dbReference>
<dbReference type="Pfam" id="PF18266">
    <property type="entry name" value="Ncstrn_small"/>
    <property type="match status" value="1"/>
</dbReference>
<protein>
    <recommendedName>
        <fullName evidence="3">Nicastrin</fullName>
    </recommendedName>
</protein>
<keyword evidence="4 10" id="KW-0812">Transmembrane</keyword>
<dbReference type="CDD" id="cd03881">
    <property type="entry name" value="M28_Nicastrin"/>
    <property type="match status" value="1"/>
</dbReference>
<evidence type="ECO:0000256" key="10">
    <source>
        <dbReference type="SAM" id="Phobius"/>
    </source>
</evidence>